<evidence type="ECO:0000313" key="6">
    <source>
        <dbReference type="Proteomes" id="UP000178919"/>
    </source>
</evidence>
<comment type="catalytic activity">
    <reaction evidence="4">
        <text>a 2-deoxystreptamine antibiotic + acetyl-CoA = an N(3)-acetyl-2-deoxystreptamine antibiotic + CoA + H(+)</text>
        <dbReference type="Rhea" id="RHEA:12665"/>
        <dbReference type="ChEBI" id="CHEBI:15378"/>
        <dbReference type="ChEBI" id="CHEBI:57287"/>
        <dbReference type="ChEBI" id="CHEBI:57288"/>
        <dbReference type="ChEBI" id="CHEBI:57921"/>
        <dbReference type="ChEBI" id="CHEBI:77452"/>
        <dbReference type="EC" id="2.3.1.81"/>
    </reaction>
</comment>
<dbReference type="InterPro" id="IPR003679">
    <property type="entry name" value="Amioglycoside_AcTrfase"/>
</dbReference>
<proteinExistence type="inferred from homology"/>
<protein>
    <recommendedName>
        <fullName evidence="4">Aminoglycoside N(3)-acetyltransferase</fullName>
        <ecNumber evidence="4">2.3.1.-</ecNumber>
    </recommendedName>
</protein>
<dbReference type="AlphaFoldDB" id="A0A1F6F2W9"/>
<dbReference type="EMBL" id="MFMJ01000001">
    <property type="protein sequence ID" value="OGG80207.1"/>
    <property type="molecule type" value="Genomic_DNA"/>
</dbReference>
<name>A0A1F6F2W9_9BACT</name>
<gene>
    <name evidence="5" type="ORF">A3J11_00800</name>
</gene>
<evidence type="ECO:0000256" key="4">
    <source>
        <dbReference type="RuleBase" id="RU365031"/>
    </source>
</evidence>
<dbReference type="Pfam" id="PF02522">
    <property type="entry name" value="Antibiotic_NAT"/>
    <property type="match status" value="1"/>
</dbReference>
<keyword evidence="3 4" id="KW-0012">Acyltransferase</keyword>
<evidence type="ECO:0000256" key="1">
    <source>
        <dbReference type="ARBA" id="ARBA00006383"/>
    </source>
</evidence>
<keyword evidence="2 4" id="KW-0808">Transferase</keyword>
<sequence length="285" mass="31478">MNTSYDYNIHSVITALREAGVKKGDVVFSHVGTGFLGRPQGESSTFTAAASIIDHAFAEVLGEEGTLIVPTYTYSFCNSEDYDPQTTPSTVGHFTEWFRTRPDVLRSREPIFSVAARGARAHKLLDALPPDSFGEDSIYGRLLRAGGSLCNIGLGFQYATFVHFVEQSVGVLYRHKKNFHGNIIEKGRKTSLDVAYYVRNEEAGGDSLPDLSRLEDDARRAKALVEVPLGRGLVTAVSCRDFFTLAEAGIRKHPWYLTRGFAAHPASRISRMKITAIDIQNLTEL</sequence>
<reference evidence="5 6" key="1">
    <citation type="journal article" date="2016" name="Nat. Commun.">
        <title>Thousands of microbial genomes shed light on interconnected biogeochemical processes in an aquifer system.</title>
        <authorList>
            <person name="Anantharaman K."/>
            <person name="Brown C.T."/>
            <person name="Hug L.A."/>
            <person name="Sharon I."/>
            <person name="Castelle C.J."/>
            <person name="Probst A.J."/>
            <person name="Thomas B.C."/>
            <person name="Singh A."/>
            <person name="Wilkins M.J."/>
            <person name="Karaoz U."/>
            <person name="Brodie E.L."/>
            <person name="Williams K.H."/>
            <person name="Hubbard S.S."/>
            <person name="Banfield J.F."/>
        </authorList>
    </citation>
    <scope>NUCLEOTIDE SEQUENCE [LARGE SCALE GENOMIC DNA]</scope>
</reference>
<dbReference type="PANTHER" id="PTHR11104:SF0">
    <property type="entry name" value="SPBETA PROPHAGE-DERIVED AMINOGLYCOSIDE N(3')-ACETYLTRANSFERASE-LIKE PROTEIN YOKD"/>
    <property type="match status" value="1"/>
</dbReference>
<dbReference type="GO" id="GO:0046677">
    <property type="term" value="P:response to antibiotic"/>
    <property type="evidence" value="ECO:0007669"/>
    <property type="project" value="UniProtKB-KW"/>
</dbReference>
<comment type="caution">
    <text evidence="5">The sequence shown here is derived from an EMBL/GenBank/DDBJ whole genome shotgun (WGS) entry which is preliminary data.</text>
</comment>
<comment type="similarity">
    <text evidence="1 4">Belongs to the antibiotic N-acetyltransferase family.</text>
</comment>
<dbReference type="SUPFAM" id="SSF110710">
    <property type="entry name" value="TTHA0583/YokD-like"/>
    <property type="match status" value="1"/>
</dbReference>
<keyword evidence="4" id="KW-0046">Antibiotic resistance</keyword>
<dbReference type="PANTHER" id="PTHR11104">
    <property type="entry name" value="AMINOGLYCOSIDE N3-ACETYLTRANSFERASE"/>
    <property type="match status" value="1"/>
</dbReference>
<evidence type="ECO:0000256" key="3">
    <source>
        <dbReference type="ARBA" id="ARBA00023315"/>
    </source>
</evidence>
<dbReference type="InterPro" id="IPR028345">
    <property type="entry name" value="Antibiotic_NAT-like"/>
</dbReference>
<dbReference type="EC" id="2.3.1.-" evidence="4"/>
<dbReference type="Proteomes" id="UP000178919">
    <property type="component" value="Unassembled WGS sequence"/>
</dbReference>
<dbReference type="GO" id="GO:0046353">
    <property type="term" value="F:aminoglycoside 3-N-acetyltransferase activity"/>
    <property type="evidence" value="ECO:0007669"/>
    <property type="project" value="UniProtKB-EC"/>
</dbReference>
<evidence type="ECO:0000313" key="5">
    <source>
        <dbReference type="EMBL" id="OGG80207.1"/>
    </source>
</evidence>
<organism evidence="5 6">
    <name type="scientific">Candidatus Kaiserbacteria bacterium RIFCSPLOWO2_02_FULL_55_12</name>
    <dbReference type="NCBI Taxonomy" id="1798522"/>
    <lineage>
        <taxon>Bacteria</taxon>
        <taxon>Candidatus Kaiseribacteriota</taxon>
    </lineage>
</organism>
<accession>A0A1F6F2W9</accession>
<evidence type="ECO:0000256" key="2">
    <source>
        <dbReference type="ARBA" id="ARBA00022679"/>
    </source>
</evidence>